<feature type="region of interest" description="Disordered" evidence="2">
    <location>
        <begin position="298"/>
        <end position="374"/>
    </location>
</feature>
<name>A0A9W2YG92_BIOGL</name>
<keyword evidence="3" id="KW-1185">Reference proteome</keyword>
<feature type="compositionally biased region" description="Low complexity" evidence="2">
    <location>
        <begin position="1180"/>
        <end position="1193"/>
    </location>
</feature>
<feature type="region of interest" description="Disordered" evidence="2">
    <location>
        <begin position="186"/>
        <end position="213"/>
    </location>
</feature>
<feature type="compositionally biased region" description="Acidic residues" evidence="2">
    <location>
        <begin position="1"/>
        <end position="15"/>
    </location>
</feature>
<dbReference type="OMA" id="NCKLQME"/>
<reference evidence="4" key="1">
    <citation type="submission" date="2025-08" db="UniProtKB">
        <authorList>
            <consortium name="RefSeq"/>
        </authorList>
    </citation>
    <scope>IDENTIFICATION</scope>
</reference>
<feature type="region of interest" description="Disordered" evidence="2">
    <location>
        <begin position="96"/>
        <end position="137"/>
    </location>
</feature>
<proteinExistence type="predicted"/>
<feature type="coiled-coil region" evidence="1">
    <location>
        <begin position="893"/>
        <end position="920"/>
    </location>
</feature>
<accession>A0A9W2YG92</accession>
<feature type="compositionally biased region" description="Polar residues" evidence="2">
    <location>
        <begin position="17"/>
        <end position="26"/>
    </location>
</feature>
<feature type="compositionally biased region" description="Polar residues" evidence="2">
    <location>
        <begin position="193"/>
        <end position="202"/>
    </location>
</feature>
<dbReference type="OrthoDB" id="6158625at2759"/>
<gene>
    <name evidence="4" type="primary">LOC106072067</name>
</gene>
<evidence type="ECO:0000256" key="1">
    <source>
        <dbReference type="SAM" id="Coils"/>
    </source>
</evidence>
<protein>
    <submittedName>
        <fullName evidence="4">Rootletin-like</fullName>
    </submittedName>
</protein>
<dbReference type="RefSeq" id="XP_055861700.1">
    <property type="nucleotide sequence ID" value="XM_056005725.1"/>
</dbReference>
<feature type="compositionally biased region" description="Polar residues" evidence="2">
    <location>
        <begin position="365"/>
        <end position="374"/>
    </location>
</feature>
<feature type="compositionally biased region" description="Polar residues" evidence="2">
    <location>
        <begin position="1194"/>
        <end position="1210"/>
    </location>
</feature>
<feature type="region of interest" description="Disordered" evidence="2">
    <location>
        <begin position="1172"/>
        <end position="1210"/>
    </location>
</feature>
<feature type="coiled-coil region" evidence="1">
    <location>
        <begin position="1305"/>
        <end position="1332"/>
    </location>
</feature>
<keyword evidence="1" id="KW-0175">Coiled coil</keyword>
<feature type="coiled-coil region" evidence="1">
    <location>
        <begin position="478"/>
        <end position="566"/>
    </location>
</feature>
<evidence type="ECO:0000313" key="3">
    <source>
        <dbReference type="Proteomes" id="UP001165740"/>
    </source>
</evidence>
<evidence type="ECO:0000256" key="2">
    <source>
        <dbReference type="SAM" id="MobiDB-lite"/>
    </source>
</evidence>
<evidence type="ECO:0000313" key="4">
    <source>
        <dbReference type="RefSeq" id="XP_055861700.1"/>
    </source>
</evidence>
<feature type="coiled-coil region" evidence="1">
    <location>
        <begin position="824"/>
        <end position="865"/>
    </location>
</feature>
<feature type="coiled-coil region" evidence="1">
    <location>
        <begin position="592"/>
        <end position="641"/>
    </location>
</feature>
<feature type="coiled-coil region" evidence="1">
    <location>
        <begin position="667"/>
        <end position="785"/>
    </location>
</feature>
<organism evidence="3 4">
    <name type="scientific">Biomphalaria glabrata</name>
    <name type="common">Bloodfluke planorb</name>
    <name type="synonym">Freshwater snail</name>
    <dbReference type="NCBI Taxonomy" id="6526"/>
    <lineage>
        <taxon>Eukaryota</taxon>
        <taxon>Metazoa</taxon>
        <taxon>Spiralia</taxon>
        <taxon>Lophotrochozoa</taxon>
        <taxon>Mollusca</taxon>
        <taxon>Gastropoda</taxon>
        <taxon>Heterobranchia</taxon>
        <taxon>Euthyneura</taxon>
        <taxon>Panpulmonata</taxon>
        <taxon>Hygrophila</taxon>
        <taxon>Lymnaeoidea</taxon>
        <taxon>Planorbidae</taxon>
        <taxon>Biomphalaria</taxon>
    </lineage>
</organism>
<feature type="coiled-coil region" evidence="1">
    <location>
        <begin position="1211"/>
        <end position="1238"/>
    </location>
</feature>
<dbReference type="Proteomes" id="UP001165740">
    <property type="component" value="Chromosome 12"/>
</dbReference>
<sequence length="1348" mass="154770">MDETDADGEWSDEEVLQSGSQTGLSETEQEDGQLAAVIQIQRPRPPFSGIVKNGQLTMTSSYPLSVPPSTDPVSVMMDKIDAELLAIEKEETMASRPRKLNDNVRPNEIGQKYANSGTPEVEFSDPRTSGARAIKESSNSDILSFKKSLTTEGKDLNDSKIVSDVPKDLDPITASEIDAKFKEIMSKKKDQNPESVLETSRLSGRPPRHSLTNNSHRVTIQESLVPQSAHDQGRQLENLIARLRLKNASRPSATMLSSGGYATDNESVKTEDFESKFFSLMVNPTEADRQQTLVKRIEEEQSQHPTTDGAPHSILKVQLSRPRSCSPVRMREKRKPGYLRTDVFQQASIPPTGTDRDTERRARSVSPSSKNRNFIPSQKATLTANSNLIINPCLIKQTENADITESTAAKSSTMDNTIKLLHQSEMEDLKSMRHTLSKTRQDLTQIEHTLLDTRELSEDAKSGLMMLEFKRGIVSQDLERLNEEMKRKQGQLTALDTELQNKLEDLKTMKSLAVTKEECLEVKNLKEENRNLKNKLRNAESLQAERDELIQQLDATKEELFREQKHNRLQTVEVQEEMESLTSKVEEIQVGWAEDQDQLAKLQQAYRQMEKEKNELIKGKAQEYEQMKMSLKEEVNHIQQRMGKELSDLGNEVTELRMKVGQLTTDNASKDIQLKSLKEQIEDLQTTLAKERQEKSKAANNYKTALGQLKKEMSTAVSKMKDSMFLEKQKAVEGLKNELEQERRELVKHHEDRLNQIMEDHLYQIAEKESQISNLHEVIRCQERQIQTEIDLQVHEALLRERTLMEQETEWQLKKEREDNSRRINELAMQCERDKQVNKDLQAEVGNLKKELEEQKRLQRESSKEKLLAVSKAKEQMKQQNNAEIERVKFNINQEHEHEFDQLREQLRMKEDEATQLCLEKQAALEREKQILQVLEQTERLIIGEINEECQKLSRLLGITVHNLSQSNYKPELSDSRQNITSRCIPVITSAMANLRSCNDHISNHVEELNAEVESLRSMMDAVIKEKEEAVESCKLDMERQKTLDLEMLKEKLLKDHVHEMSRVIQECASTNTQLRTNSDYLQRYGDAAMLEALQAKEDELHSLEQSMAQWKSETEEKFNTQLQLMMAKEREKYQAVQHHTTREQNRINDLQKREIERLEAEVEKLSMSQVKSTNKLLRSPSPTSSISQMSDSLSVPLSNPMSPGNLKSSQQYLQARIQQLQADNAALRKQRLRAAGQLGSLPTVTNTKGFRVISPKEQARISSPDCENVHWLTDKIKQGEKEAIKVKEQAKVNQKILNNRMDEMARLQNTLITQNQELQELERAYNDLHKHYNSRPSSPSRNLNVTV</sequence>
<feature type="coiled-coil region" evidence="1">
    <location>
        <begin position="999"/>
        <end position="1044"/>
    </location>
</feature>
<feature type="region of interest" description="Disordered" evidence="2">
    <location>
        <begin position="1"/>
        <end position="49"/>
    </location>
</feature>
<dbReference type="GeneID" id="106072067"/>